<evidence type="ECO:0000256" key="1">
    <source>
        <dbReference type="SAM" id="Phobius"/>
    </source>
</evidence>
<reference evidence="3" key="1">
    <citation type="journal article" date="2019" name="Int. J. Syst. Evol. Microbiol.">
        <title>The Global Catalogue of Microorganisms (GCM) 10K type strain sequencing project: providing services to taxonomists for standard genome sequencing and annotation.</title>
        <authorList>
            <consortium name="The Broad Institute Genomics Platform"/>
            <consortium name="The Broad Institute Genome Sequencing Center for Infectious Disease"/>
            <person name="Wu L."/>
            <person name="Ma J."/>
        </authorList>
    </citation>
    <scope>NUCLEOTIDE SEQUENCE [LARGE SCALE GENOMIC DNA]</scope>
    <source>
        <strain evidence="3">JCM 17085</strain>
    </source>
</reference>
<accession>A0ABP7WTE5</accession>
<protein>
    <submittedName>
        <fullName evidence="2">Uncharacterized protein</fullName>
    </submittedName>
</protein>
<keyword evidence="3" id="KW-1185">Reference proteome</keyword>
<dbReference type="EMBL" id="BAABCV010000006">
    <property type="protein sequence ID" value="GAA4095970.1"/>
    <property type="molecule type" value="Genomic_DNA"/>
</dbReference>
<comment type="caution">
    <text evidence="2">The sequence shown here is derived from an EMBL/GenBank/DDBJ whole genome shotgun (WGS) entry which is preliminary data.</text>
</comment>
<organism evidence="2 3">
    <name type="scientific">Mucilaginibacter panaciglaebae</name>
    <dbReference type="NCBI Taxonomy" id="502331"/>
    <lineage>
        <taxon>Bacteria</taxon>
        <taxon>Pseudomonadati</taxon>
        <taxon>Bacteroidota</taxon>
        <taxon>Sphingobacteriia</taxon>
        <taxon>Sphingobacteriales</taxon>
        <taxon>Sphingobacteriaceae</taxon>
        <taxon>Mucilaginibacter</taxon>
    </lineage>
</organism>
<gene>
    <name evidence="2" type="ORF">GCM10022392_18880</name>
</gene>
<feature type="transmembrane region" description="Helical" evidence="1">
    <location>
        <begin position="25"/>
        <end position="43"/>
    </location>
</feature>
<keyword evidence="1" id="KW-1133">Transmembrane helix</keyword>
<keyword evidence="1" id="KW-0472">Membrane</keyword>
<keyword evidence="1" id="KW-0812">Transmembrane</keyword>
<name>A0ABP7WTE5_9SPHI</name>
<dbReference type="Proteomes" id="UP001500841">
    <property type="component" value="Unassembled WGS sequence"/>
</dbReference>
<sequence>MSYAYFFINLLPNYHTMNLSISQRIMAFIAITLAIIIATNPTLKDFKNHLKDTSYDEITREHNYFIFSIYKDGADSTYIGFLGNFFRPYNKIDTFDKSYKLYTNLIKSGYPKDDLGQYSAFKDSVKSASYSWRLYDRLLKAGFTEVNLGTRYEFITTFSHK</sequence>
<evidence type="ECO:0000313" key="3">
    <source>
        <dbReference type="Proteomes" id="UP001500841"/>
    </source>
</evidence>
<evidence type="ECO:0000313" key="2">
    <source>
        <dbReference type="EMBL" id="GAA4095970.1"/>
    </source>
</evidence>
<proteinExistence type="predicted"/>